<feature type="domain" description="PKD-like" evidence="1">
    <location>
        <begin position="488"/>
        <end position="571"/>
    </location>
</feature>
<evidence type="ECO:0000313" key="3">
    <source>
        <dbReference type="EMBL" id="SEB07185.1"/>
    </source>
</evidence>
<evidence type="ECO:0000313" key="4">
    <source>
        <dbReference type="Proteomes" id="UP000198951"/>
    </source>
</evidence>
<dbReference type="Pfam" id="PF13585">
    <property type="entry name" value="CHU_C"/>
    <property type="match status" value="1"/>
</dbReference>
<reference evidence="4" key="1">
    <citation type="submission" date="2016-10" db="EMBL/GenBank/DDBJ databases">
        <authorList>
            <person name="Varghese N."/>
            <person name="Submissions S."/>
        </authorList>
    </citation>
    <scope>NUCLEOTIDE SEQUENCE [LARGE SCALE GENOMIC DNA]</scope>
    <source>
        <strain evidence="4">DSM 22376</strain>
    </source>
</reference>
<dbReference type="Gene3D" id="2.60.40.10">
    <property type="entry name" value="Immunoglobulins"/>
    <property type="match status" value="1"/>
</dbReference>
<name>A0A1H4GC47_9FLAO</name>
<feature type="domain" description="PKD-like" evidence="1">
    <location>
        <begin position="673"/>
        <end position="754"/>
    </location>
</feature>
<keyword evidence="4" id="KW-1185">Reference proteome</keyword>
<dbReference type="STRING" id="150146.SAMN05443667_1217"/>
<feature type="domain" description="DUF7507" evidence="2">
    <location>
        <begin position="1761"/>
        <end position="1867"/>
    </location>
</feature>
<dbReference type="Pfam" id="PF19406">
    <property type="entry name" value="PKD_5"/>
    <property type="match status" value="4"/>
</dbReference>
<dbReference type="OrthoDB" id="599464at2"/>
<dbReference type="RefSeq" id="WP_091093949.1">
    <property type="nucleotide sequence ID" value="NZ_FNRD01000021.1"/>
</dbReference>
<gene>
    <name evidence="3" type="ORF">SAMN05443667_1217</name>
</gene>
<feature type="domain" description="DUF7507" evidence="2">
    <location>
        <begin position="1898"/>
        <end position="2000"/>
    </location>
</feature>
<dbReference type="PANTHER" id="PTHR34819:SF3">
    <property type="entry name" value="CELL SURFACE PROTEIN"/>
    <property type="match status" value="1"/>
</dbReference>
<dbReference type="NCBIfam" id="TIGR01451">
    <property type="entry name" value="B_ant_repeat"/>
    <property type="match status" value="8"/>
</dbReference>
<evidence type="ECO:0000259" key="1">
    <source>
        <dbReference type="Pfam" id="PF19406"/>
    </source>
</evidence>
<dbReference type="Pfam" id="PF24346">
    <property type="entry name" value="DUF7507"/>
    <property type="match status" value="9"/>
</dbReference>
<dbReference type="InterPro" id="IPR045828">
    <property type="entry name" value="PKD_Bacteroidetes"/>
</dbReference>
<dbReference type="EMBL" id="FNRD01000021">
    <property type="protein sequence ID" value="SEB07185.1"/>
    <property type="molecule type" value="Genomic_DNA"/>
</dbReference>
<dbReference type="InterPro" id="IPR047589">
    <property type="entry name" value="DUF11_rpt"/>
</dbReference>
<dbReference type="PANTHER" id="PTHR34819">
    <property type="entry name" value="LARGE CYSTEINE-RICH PERIPLASMIC PROTEIN OMCB"/>
    <property type="match status" value="1"/>
</dbReference>
<feature type="domain" description="PKD-like" evidence="1">
    <location>
        <begin position="580"/>
        <end position="663"/>
    </location>
</feature>
<feature type="domain" description="DUF7507" evidence="2">
    <location>
        <begin position="1236"/>
        <end position="1348"/>
    </location>
</feature>
<feature type="domain" description="DUF7507" evidence="2">
    <location>
        <begin position="1367"/>
        <end position="1479"/>
    </location>
</feature>
<feature type="domain" description="DUF7507" evidence="2">
    <location>
        <begin position="1498"/>
        <end position="1610"/>
    </location>
</feature>
<dbReference type="InterPro" id="IPR051172">
    <property type="entry name" value="Chlamydia_OmcB"/>
</dbReference>
<feature type="domain" description="DUF7507" evidence="2">
    <location>
        <begin position="974"/>
        <end position="1086"/>
    </location>
</feature>
<proteinExistence type="predicted"/>
<dbReference type="InterPro" id="IPR013783">
    <property type="entry name" value="Ig-like_fold"/>
</dbReference>
<feature type="domain" description="DUF7507" evidence="2">
    <location>
        <begin position="1105"/>
        <end position="1217"/>
    </location>
</feature>
<accession>A0A1H4GC47</accession>
<protein>
    <submittedName>
        <fullName evidence="3">Conserved repeat domain-containing protein/gliding motility-associated C-terminal domain-containing protein</fullName>
    </submittedName>
</protein>
<organism evidence="3 4">
    <name type="scientific">Flavobacterium gillisiae</name>
    <dbReference type="NCBI Taxonomy" id="150146"/>
    <lineage>
        <taxon>Bacteria</taxon>
        <taxon>Pseudomonadati</taxon>
        <taxon>Bacteroidota</taxon>
        <taxon>Flavobacteriia</taxon>
        <taxon>Flavobacteriales</taxon>
        <taxon>Flavobacteriaceae</taxon>
        <taxon>Flavobacterium</taxon>
    </lineage>
</organism>
<feature type="domain" description="PKD-like" evidence="1">
    <location>
        <begin position="396"/>
        <end position="479"/>
    </location>
</feature>
<sequence length="2122" mass="221223">MKTISTHPIKIFLFLCFFLLNVTNSFSQVFMPDGNYNAVEYLNAQTKIVDANASSTCQVERVFAVTKGTGTDQYLLLGINNGNGGSAIFRYYINTDGNTSTGVTSETYKGTVYPIGGAEIILQLDASKNALTITKYDSSGNVDPNFPITGVTSAIGSYIPGDNSFIEIKIPLSIFDICNSTTNGVITLAKYLSFSGGSINSAPCALEDIDLTIGLNGIVTPNKEYCAGQDTKSTLTLTGQLGNVVRWESSTDLLFTLPTTINNTTTSYDTPSNLNVTTYFRAVISSTLCLNITLNSQPAKITVNPGPTVIITDPAAVCSPLTADLTVAAVTTGSTAGLTYTYWTNAGATTPYTTPANATAGTYYIKGTTNAGCFNIKPVTVTVNPKPTVSSAATTVICNGVAQNYDITSATSGTTFSWSRAAVIGISNLPATAQTSDPITETLNNTTSAPINVVYLITPTANNCSGPVFTYTVTVNPTPTVSSAATAVICNGVAQNYDITSATSGITFSWSRAAVIGISNLPATAQTSDPITETLNNTTSAPINVVYLITPTANNCSGAVFTYTVTVNPTPTVSSAATAVICNGVAQNYDITSATSGITFSWSRAAVIGISNLPATAQTSDPITETLNNTTSAPINVVYLITPTANNCSGAVFTYTVTVNPTPVLTSSLTPAAICSATTFSYNAISSTAGSTFSWVRDAVTGISNVTGSGTNGTISEVLFNTTTSPIVVTYIISIAANSCTNSQTVTVTVNPLPVITTTATATSVCFNESAQITPLTYNVASGTPIKYNIVWNAAPTNNFTSVTNEILPTSPISIAVPAGTPAGTYTGTITVENANGCVSTGTTFTITVNKCLISIVKESKLNNTGTCTSVGDTITYTFTVTNPGTTPITNITITDPLLTAPNPVVPILLASGDTNGDMSLDVNETWIYTATYAITQNDINTGNVTNQATVDAIVLGGDAVTGSTGTITRLCQNPKIAVVKTTDIVVGENGCANLIVGSIVTYTFTVTNPGNVSLHNVSVEDLHPGLSAIALQSGGDINTNSILEPNETWNYTATYTVTQADIDAGKITNQASVDGFAPDETKVSDLSGNGATTNDENIIPICSTPKIVIVKTNDIQVGENGCANLVVGSIVTYTFTVTNPGNVSLHNVMVADPHVGLSAIALQSGGDANTNNILEVTETWTYTATYTVTQADIDAGKITNQASVDGFAPDETKVTDLSGNGSTTNEENIIPICTTPKIAIVKSNDIQIGEDGCANLIVGSIVTYTFTVTNPGNVSLHNVMVADPHVGLSAIALQSGGDANTNNILEVTETWIYTATYTVTQADIDAGKITNQASVDGFAPDETKVSDLSGNGSTTNEENIIPICTTPKIAIVKSNDIQIGEDGCANLVVGSVVTYTFTVTNPGNVSLHNVMVADPHAGLSAIALQGGGDDNTNNILEVTETWIYTATYTVTQADIDAGKITNQASVDGFAPDETKVSDLSGNGSTTNEENIIPICTTPKIAIVKSNDIQIGEDGCANLVVGSIVTYIFTVTNPGNVSLHNVMVADPHVGLSAVALQSGGDANTNNILEVTETWIYTATYTVTQADIDAGKITNQASVDGFAPDETKISDLSGDGANTNEENVIPICSTPKIAIVKTNDIVVGENGCVILALGDIITYTFTVTNPGNVSLHNVAVQDLHPGLSSIALISGGDANTNNILEVIETWIYRATYAVTQADIDAGKITNQASVDGFAPDETKVSDLSGSSETNNDADVLVICTIPSITITKDGMFNDSTLPKGITNPGDTITYTFVIKNTGNVTLTNVTITDPLPGIVITGGPLTSLAAGASNSTTFIGTYTITQADINAGVVYNLATVSGTQPSGTVVTATSTDPTLCAICPPKPDCTGPDCANYTVTPLPNLKVTKTATVTTRGNIDEVYSFVGDVINYNIRVENTGYMTILNIVVKDPLTGLNNTIATLAPGEYKDFSESHTVTIADLTADSVLNIATADGLTPTGSPIHAEDSLTVEKASVLGCKSILVHNAFSPNGDGINEMFVIDGLEDTICYPENAVEIYNRWGVLVFETQNYNNQTNAFDGYSRGRTTIDKSSGLPTGTYFYILKYTSVDLNGNIQANQKDGYLYLTK</sequence>
<feature type="domain" description="DUF7507" evidence="2">
    <location>
        <begin position="854"/>
        <end position="962"/>
    </location>
</feature>
<evidence type="ECO:0000259" key="2">
    <source>
        <dbReference type="Pfam" id="PF24346"/>
    </source>
</evidence>
<feature type="domain" description="DUF7507" evidence="2">
    <location>
        <begin position="1629"/>
        <end position="1741"/>
    </location>
</feature>
<dbReference type="Proteomes" id="UP000198951">
    <property type="component" value="Unassembled WGS sequence"/>
</dbReference>
<dbReference type="InterPro" id="IPR055354">
    <property type="entry name" value="DUF7507"/>
</dbReference>